<keyword evidence="2" id="KW-1185">Reference proteome</keyword>
<accession>A0A165N497</accession>
<sequence length="55" mass="5968">IPDECTTRGVLDHRGLNSHLNGRVATLNIYAGVVAWVEAQSAAFTLVNSLRNRCS</sequence>
<evidence type="ECO:0000313" key="1">
    <source>
        <dbReference type="EMBL" id="KZT19157.1"/>
    </source>
</evidence>
<organism evidence="1 2">
    <name type="scientific">Neolentinus lepideus HHB14362 ss-1</name>
    <dbReference type="NCBI Taxonomy" id="1314782"/>
    <lineage>
        <taxon>Eukaryota</taxon>
        <taxon>Fungi</taxon>
        <taxon>Dikarya</taxon>
        <taxon>Basidiomycota</taxon>
        <taxon>Agaricomycotina</taxon>
        <taxon>Agaricomycetes</taxon>
        <taxon>Gloeophyllales</taxon>
        <taxon>Gloeophyllaceae</taxon>
        <taxon>Neolentinus</taxon>
    </lineage>
</organism>
<dbReference type="InParanoid" id="A0A165N497"/>
<dbReference type="AlphaFoldDB" id="A0A165N497"/>
<proteinExistence type="predicted"/>
<protein>
    <submittedName>
        <fullName evidence="1">Uncharacterized protein</fullName>
    </submittedName>
</protein>
<dbReference type="Proteomes" id="UP000076761">
    <property type="component" value="Unassembled WGS sequence"/>
</dbReference>
<evidence type="ECO:0000313" key="2">
    <source>
        <dbReference type="Proteomes" id="UP000076761"/>
    </source>
</evidence>
<gene>
    <name evidence="1" type="ORF">NEOLEDRAFT_1142424</name>
</gene>
<feature type="non-terminal residue" evidence="1">
    <location>
        <position position="1"/>
    </location>
</feature>
<dbReference type="EMBL" id="KV425648">
    <property type="protein sequence ID" value="KZT19157.1"/>
    <property type="molecule type" value="Genomic_DNA"/>
</dbReference>
<name>A0A165N497_9AGAM</name>
<reference evidence="1 2" key="1">
    <citation type="journal article" date="2016" name="Mol. Biol. Evol.">
        <title>Comparative Genomics of Early-Diverging Mushroom-Forming Fungi Provides Insights into the Origins of Lignocellulose Decay Capabilities.</title>
        <authorList>
            <person name="Nagy L.G."/>
            <person name="Riley R."/>
            <person name="Tritt A."/>
            <person name="Adam C."/>
            <person name="Daum C."/>
            <person name="Floudas D."/>
            <person name="Sun H."/>
            <person name="Yadav J.S."/>
            <person name="Pangilinan J."/>
            <person name="Larsson K.H."/>
            <person name="Matsuura K."/>
            <person name="Barry K."/>
            <person name="Labutti K."/>
            <person name="Kuo R."/>
            <person name="Ohm R.A."/>
            <person name="Bhattacharya S.S."/>
            <person name="Shirouzu T."/>
            <person name="Yoshinaga Y."/>
            <person name="Martin F.M."/>
            <person name="Grigoriev I.V."/>
            <person name="Hibbett D.S."/>
        </authorList>
    </citation>
    <scope>NUCLEOTIDE SEQUENCE [LARGE SCALE GENOMIC DNA]</scope>
    <source>
        <strain evidence="1 2">HHB14362 ss-1</strain>
    </source>
</reference>